<dbReference type="GO" id="GO:0016579">
    <property type="term" value="P:protein deubiquitination"/>
    <property type="evidence" value="ECO:0007669"/>
    <property type="project" value="InterPro"/>
</dbReference>
<dbReference type="InterPro" id="IPR038765">
    <property type="entry name" value="Papain-like_cys_pep_sf"/>
</dbReference>
<dbReference type="GO" id="GO:0004843">
    <property type="term" value="F:cysteine-type deubiquitinase activity"/>
    <property type="evidence" value="ECO:0007669"/>
    <property type="project" value="InterPro"/>
</dbReference>
<gene>
    <name evidence="3" type="ORF">CYFA0S_01e15324g</name>
</gene>
<name>A0A061AQQ5_CYBFA</name>
<dbReference type="PROSITE" id="PS00973">
    <property type="entry name" value="USP_2"/>
    <property type="match status" value="1"/>
</dbReference>
<dbReference type="EMBL" id="LK052886">
    <property type="protein sequence ID" value="CDR37703.1"/>
    <property type="molecule type" value="Genomic_DNA"/>
</dbReference>
<evidence type="ECO:0000256" key="1">
    <source>
        <dbReference type="SAM" id="MobiDB-lite"/>
    </source>
</evidence>
<feature type="compositionally biased region" description="Basic and acidic residues" evidence="1">
    <location>
        <begin position="483"/>
        <end position="492"/>
    </location>
</feature>
<sequence>MSFLDQLIHRTHFGTQQLRITKEEYIQRVSTNLLDYLYLKHWKLASQEHRIRMLLATTLTFLSVYIAAPSIKYYFLSEEEKQKMFSSKRQDKHTTGLINTRNDCFANSSVQAFAALPGLNTYLNEMIKQHQLMDSLPLPKDDPAPGIPLHLALADIVATLQEPITSSKEVSVWPFLQVIEKIFSSKISTNQNDAHELVQLILETLDNETTKLKKYAKKHKLNLLIPELPFNGLLADQLTCYSCLNSSKPSFHPFSVMSLPVPQERSATLSDMLKTNEVETINGYHCLRCKLKAILKIENEKIEKGIPLNEDEAQIVSKLKVMEPNLTINDDLPEPLEQWVKEYTSQGFKTSDLLSTIVKKTLVVKPPNLLTVHLSRSMFTANHLTRNSCRVEFEETLTLDVDENLAREYEIRQRASKRNKKQSTTVTPAGEIIDNAENEDIDDDIDDDDDIDGIEGYDDDRHEPEQLKRIHSKVLTQHDEDAGHVEDAEHSENANSDSLGSEPRDSSTDATSIGSRENDVEDEEPEDDDNASTNSDALSDELNIIKDKVRYRLRAVIRHQGTHQAGHYECYRHKPLFVKDSSTGKVICLTPKIVGWETDQPPPSSSPVASPTLRHPEPVAEGKPFNFLSPGSTPADSVSRNSDAVESGEEGEGSFSRFRSRLGSIVSRRSSISHSPQPPRDSGGPLPTPNVADITASFEQFDMNAASQDKNKKYKKVSTVSKYPYWRISDTTVNEAKSSQLLAERTAVYMIYYERVGH</sequence>
<feature type="region of interest" description="Disordered" evidence="1">
    <location>
        <begin position="414"/>
        <end position="465"/>
    </location>
</feature>
<reference evidence="3" key="1">
    <citation type="journal article" date="2014" name="Genome Announc.">
        <title>Genome sequence of the yeast Cyberlindnera fabianii (Hansenula fabianii).</title>
        <authorList>
            <person name="Freel K.C."/>
            <person name="Sarilar V."/>
            <person name="Neuveglise C."/>
            <person name="Devillers H."/>
            <person name="Friedrich A."/>
            <person name="Schacherer J."/>
        </authorList>
    </citation>
    <scope>NUCLEOTIDE SEQUENCE</scope>
    <source>
        <strain evidence="3">YJS4271</strain>
    </source>
</reference>
<dbReference type="Pfam" id="PF00443">
    <property type="entry name" value="UCH"/>
    <property type="match status" value="1"/>
</dbReference>
<dbReference type="InterPro" id="IPR001394">
    <property type="entry name" value="Peptidase_C19_UCH"/>
</dbReference>
<dbReference type="PANTHER" id="PTHR24006">
    <property type="entry name" value="UBIQUITIN CARBOXYL-TERMINAL HYDROLASE"/>
    <property type="match status" value="1"/>
</dbReference>
<feature type="compositionally biased region" description="Polar residues" evidence="1">
    <location>
        <begin position="629"/>
        <end position="644"/>
    </location>
</feature>
<dbReference type="InterPro" id="IPR018200">
    <property type="entry name" value="USP_CS"/>
</dbReference>
<feature type="compositionally biased region" description="Low complexity" evidence="1">
    <location>
        <begin position="653"/>
        <end position="675"/>
    </location>
</feature>
<organism evidence="3">
    <name type="scientific">Cyberlindnera fabianii</name>
    <name type="common">Yeast</name>
    <name type="synonym">Hansenula fabianii</name>
    <dbReference type="NCBI Taxonomy" id="36022"/>
    <lineage>
        <taxon>Eukaryota</taxon>
        <taxon>Fungi</taxon>
        <taxon>Dikarya</taxon>
        <taxon>Ascomycota</taxon>
        <taxon>Saccharomycotina</taxon>
        <taxon>Saccharomycetes</taxon>
        <taxon>Phaffomycetales</taxon>
        <taxon>Phaffomycetaceae</taxon>
        <taxon>Cyberlindnera</taxon>
    </lineage>
</organism>
<dbReference type="PROSITE" id="PS50235">
    <property type="entry name" value="USP_3"/>
    <property type="match status" value="1"/>
</dbReference>
<feature type="compositionally biased region" description="Acidic residues" evidence="1">
    <location>
        <begin position="519"/>
        <end position="530"/>
    </location>
</feature>
<dbReference type="InterPro" id="IPR050164">
    <property type="entry name" value="Peptidase_C19"/>
</dbReference>
<protein>
    <submittedName>
        <fullName evidence="3">CYFA0S01e15324g1_1</fullName>
    </submittedName>
</protein>
<feature type="domain" description="USP" evidence="2">
    <location>
        <begin position="95"/>
        <end position="756"/>
    </location>
</feature>
<accession>A0A061AQQ5</accession>
<dbReference type="InterPro" id="IPR028889">
    <property type="entry name" value="USP"/>
</dbReference>
<evidence type="ECO:0000313" key="3">
    <source>
        <dbReference type="EMBL" id="CDR37703.1"/>
    </source>
</evidence>
<feature type="compositionally biased region" description="Acidic residues" evidence="1">
    <location>
        <begin position="434"/>
        <end position="458"/>
    </location>
</feature>
<feature type="region of interest" description="Disordered" evidence="1">
    <location>
        <begin position="483"/>
        <end position="539"/>
    </location>
</feature>
<evidence type="ECO:0000259" key="2">
    <source>
        <dbReference type="PROSITE" id="PS50235"/>
    </source>
</evidence>
<dbReference type="AlphaFoldDB" id="A0A061AQQ5"/>
<dbReference type="Gene3D" id="3.90.70.10">
    <property type="entry name" value="Cysteine proteinases"/>
    <property type="match status" value="1"/>
</dbReference>
<dbReference type="VEuPathDB" id="FungiDB:BON22_1699"/>
<dbReference type="GO" id="GO:0005634">
    <property type="term" value="C:nucleus"/>
    <property type="evidence" value="ECO:0007669"/>
    <property type="project" value="TreeGrafter"/>
</dbReference>
<dbReference type="PhylomeDB" id="A0A061AQQ5"/>
<feature type="region of interest" description="Disordered" evidence="1">
    <location>
        <begin position="595"/>
        <end position="690"/>
    </location>
</feature>
<dbReference type="OrthoDB" id="2248014at2759"/>
<proteinExistence type="predicted"/>
<dbReference type="SUPFAM" id="SSF54001">
    <property type="entry name" value="Cysteine proteinases"/>
    <property type="match status" value="1"/>
</dbReference>
<dbReference type="GO" id="GO:0005829">
    <property type="term" value="C:cytosol"/>
    <property type="evidence" value="ECO:0007669"/>
    <property type="project" value="TreeGrafter"/>
</dbReference>